<dbReference type="InterPro" id="IPR027417">
    <property type="entry name" value="P-loop_NTPase"/>
</dbReference>
<organism evidence="1 2">
    <name type="scientific">Haladaptatus litoreus</name>
    <dbReference type="NCBI Taxonomy" id="553468"/>
    <lineage>
        <taxon>Archaea</taxon>
        <taxon>Methanobacteriati</taxon>
        <taxon>Methanobacteriota</taxon>
        <taxon>Stenosarchaea group</taxon>
        <taxon>Halobacteria</taxon>
        <taxon>Halobacteriales</taxon>
        <taxon>Haladaptataceae</taxon>
        <taxon>Haladaptatus</taxon>
    </lineage>
</organism>
<reference evidence="2" key="1">
    <citation type="submission" date="2017-01" db="EMBL/GenBank/DDBJ databases">
        <authorList>
            <person name="Varghese N."/>
            <person name="Submissions S."/>
        </authorList>
    </citation>
    <scope>NUCLEOTIDE SEQUENCE [LARGE SCALE GENOMIC DNA]</scope>
    <source>
        <strain evidence="2">CGMCC 1.7737</strain>
    </source>
</reference>
<dbReference type="PANTHER" id="PTHR37816">
    <property type="entry name" value="YALI0E33011P"/>
    <property type="match status" value="1"/>
</dbReference>
<dbReference type="Proteomes" id="UP000186914">
    <property type="component" value="Unassembled WGS sequence"/>
</dbReference>
<keyword evidence="1" id="KW-0808">Transferase</keyword>
<name>A0A1N6ZGV9_9EURY</name>
<dbReference type="SUPFAM" id="SSF52540">
    <property type="entry name" value="P-loop containing nucleoside triphosphate hydrolases"/>
    <property type="match status" value="1"/>
</dbReference>
<keyword evidence="2" id="KW-1185">Reference proteome</keyword>
<gene>
    <name evidence="1" type="ORF">SAMN05421858_2029</name>
</gene>
<evidence type="ECO:0000313" key="1">
    <source>
        <dbReference type="EMBL" id="SIR26142.1"/>
    </source>
</evidence>
<dbReference type="AlphaFoldDB" id="A0A1N6ZGV9"/>
<dbReference type="InterPro" id="IPR052922">
    <property type="entry name" value="Cytidylate_Kinase-2"/>
</dbReference>
<protein>
    <submittedName>
        <fullName evidence="1">Adenylate kinase</fullName>
    </submittedName>
</protein>
<accession>A0A1N6ZGV9</accession>
<dbReference type="EMBL" id="FTNO01000001">
    <property type="protein sequence ID" value="SIR26142.1"/>
    <property type="molecule type" value="Genomic_DNA"/>
</dbReference>
<keyword evidence="1" id="KW-0418">Kinase</keyword>
<dbReference type="Gene3D" id="3.40.50.300">
    <property type="entry name" value="P-loop containing nucleotide triphosphate hydrolases"/>
    <property type="match status" value="1"/>
</dbReference>
<sequence>MDRIMVLGPPGAGKSTFAVRLGKTLEWPVTHLDAHFWEPGWEKPDSDDWEETHRTLIERPNWIIDGNYGSTIDARLDAADTVILLSVSRYICLYRVLKRWLTNHGQTRPDMAEGCEEKVDLEFLRYIWNFPTEKIPAIERKFAGLDEDTTVIRLDSNAQRDAFFARLSKR</sequence>
<proteinExistence type="predicted"/>
<dbReference type="GO" id="GO:0016301">
    <property type="term" value="F:kinase activity"/>
    <property type="evidence" value="ECO:0007669"/>
    <property type="project" value="UniProtKB-KW"/>
</dbReference>
<dbReference type="PANTHER" id="PTHR37816:SF3">
    <property type="entry name" value="MODULATES DNA TOPOLOGY"/>
    <property type="match status" value="1"/>
</dbReference>
<evidence type="ECO:0000313" key="2">
    <source>
        <dbReference type="Proteomes" id="UP000186914"/>
    </source>
</evidence>